<feature type="repeat" description="ANK" evidence="3">
    <location>
        <begin position="142"/>
        <end position="174"/>
    </location>
</feature>
<gene>
    <name evidence="4" type="ORF">OCU04_001462</name>
</gene>
<evidence type="ECO:0000313" key="5">
    <source>
        <dbReference type="Proteomes" id="UP001152300"/>
    </source>
</evidence>
<dbReference type="PROSITE" id="PS50297">
    <property type="entry name" value="ANK_REP_REGION"/>
    <property type="match status" value="1"/>
</dbReference>
<name>A0A9X0AY80_9HELO</name>
<evidence type="ECO:0000256" key="3">
    <source>
        <dbReference type="PROSITE-ProRule" id="PRU00023"/>
    </source>
</evidence>
<evidence type="ECO:0000256" key="1">
    <source>
        <dbReference type="ARBA" id="ARBA00022737"/>
    </source>
</evidence>
<dbReference type="OrthoDB" id="10057496at2759"/>
<dbReference type="Gene3D" id="1.25.40.20">
    <property type="entry name" value="Ankyrin repeat-containing domain"/>
    <property type="match status" value="1"/>
</dbReference>
<reference evidence="4" key="1">
    <citation type="submission" date="2022-11" db="EMBL/GenBank/DDBJ databases">
        <title>Genome Resource of Sclerotinia nivalis Strain SnTB1, a Plant Pathogen Isolated from American Ginseng.</title>
        <authorList>
            <person name="Fan S."/>
        </authorList>
    </citation>
    <scope>NUCLEOTIDE SEQUENCE</scope>
    <source>
        <strain evidence="4">SnTB1</strain>
    </source>
</reference>
<organism evidence="4 5">
    <name type="scientific">Sclerotinia nivalis</name>
    <dbReference type="NCBI Taxonomy" id="352851"/>
    <lineage>
        <taxon>Eukaryota</taxon>
        <taxon>Fungi</taxon>
        <taxon>Dikarya</taxon>
        <taxon>Ascomycota</taxon>
        <taxon>Pezizomycotina</taxon>
        <taxon>Leotiomycetes</taxon>
        <taxon>Helotiales</taxon>
        <taxon>Sclerotiniaceae</taxon>
        <taxon>Sclerotinia</taxon>
    </lineage>
</organism>
<dbReference type="PRINTS" id="PR01415">
    <property type="entry name" value="ANKYRIN"/>
</dbReference>
<dbReference type="AlphaFoldDB" id="A0A9X0AY80"/>
<keyword evidence="5" id="KW-1185">Reference proteome</keyword>
<dbReference type="InterPro" id="IPR002110">
    <property type="entry name" value="Ankyrin_rpt"/>
</dbReference>
<proteinExistence type="predicted"/>
<dbReference type="PROSITE" id="PS50088">
    <property type="entry name" value="ANK_REPEAT"/>
    <property type="match status" value="1"/>
</dbReference>
<protein>
    <submittedName>
        <fullName evidence="4">Uncharacterized protein</fullName>
    </submittedName>
</protein>
<sequence>MRPLELIPHRLPQKFTLQFLEPNPGNTSEKTITTAIRNLQSRVIAKMAPKFSEDEIDDLIYFARIGDNDEFEKLREGLCKREGCSTAELLETSRDSESGNGVLHMSAANGHHELLSLLIKYLSNPSPQSPQMLKILNTQNGSGNTPLHWAALNGHLECVKILIENGADPTIQNQKGHDAVYEAELADKTEVVDWVLKEGGEGLEEGIAGDEGAGGGEEYESMVEEGTEVVNVGEGEGKLEDAVKNLGIGEDVKK</sequence>
<evidence type="ECO:0000256" key="2">
    <source>
        <dbReference type="ARBA" id="ARBA00023043"/>
    </source>
</evidence>
<dbReference type="InterPro" id="IPR036770">
    <property type="entry name" value="Ankyrin_rpt-contain_sf"/>
</dbReference>
<keyword evidence="1" id="KW-0677">Repeat</keyword>
<dbReference type="Proteomes" id="UP001152300">
    <property type="component" value="Unassembled WGS sequence"/>
</dbReference>
<comment type="caution">
    <text evidence="4">The sequence shown here is derived from an EMBL/GenBank/DDBJ whole genome shotgun (WGS) entry which is preliminary data.</text>
</comment>
<evidence type="ECO:0000313" key="4">
    <source>
        <dbReference type="EMBL" id="KAJ8071122.1"/>
    </source>
</evidence>
<dbReference type="PANTHER" id="PTHR24198">
    <property type="entry name" value="ANKYRIN REPEAT AND PROTEIN KINASE DOMAIN-CONTAINING PROTEIN"/>
    <property type="match status" value="1"/>
</dbReference>
<dbReference type="EMBL" id="JAPEIS010000001">
    <property type="protein sequence ID" value="KAJ8071122.1"/>
    <property type="molecule type" value="Genomic_DNA"/>
</dbReference>
<dbReference type="Pfam" id="PF12796">
    <property type="entry name" value="Ank_2"/>
    <property type="match status" value="1"/>
</dbReference>
<dbReference type="SUPFAM" id="SSF48403">
    <property type="entry name" value="Ankyrin repeat"/>
    <property type="match status" value="1"/>
</dbReference>
<dbReference type="PANTHER" id="PTHR24198:SF165">
    <property type="entry name" value="ANKYRIN REPEAT-CONTAINING PROTEIN-RELATED"/>
    <property type="match status" value="1"/>
</dbReference>
<dbReference type="SMART" id="SM00248">
    <property type="entry name" value="ANK"/>
    <property type="match status" value="2"/>
</dbReference>
<accession>A0A9X0AY80</accession>
<keyword evidence="2 3" id="KW-0040">ANK repeat</keyword>
<dbReference type="FunFam" id="1.25.40.20:FF:000325">
    <property type="entry name" value="Ankyrin repeat-containing protein YAR1"/>
    <property type="match status" value="1"/>
</dbReference>